<dbReference type="PROSITE" id="PS50873">
    <property type="entry name" value="PEROXIDASE_4"/>
    <property type="match status" value="4"/>
</dbReference>
<evidence type="ECO:0000256" key="4">
    <source>
        <dbReference type="ARBA" id="ARBA00022559"/>
    </source>
</evidence>
<comment type="caution">
    <text evidence="13">The sequence shown here is derived from an EMBL/GenBank/DDBJ whole genome shotgun (WGS) entry which is preliminary data.</text>
</comment>
<reference evidence="13 14" key="1">
    <citation type="journal article" date="2015" name="Genome Biol. Evol.">
        <title>Comparative Genomics of a Bacterivorous Green Alga Reveals Evolutionary Causalities and Consequences of Phago-Mixotrophic Mode of Nutrition.</title>
        <authorList>
            <person name="Burns J.A."/>
            <person name="Paasch A."/>
            <person name="Narechania A."/>
            <person name="Kim E."/>
        </authorList>
    </citation>
    <scope>NUCLEOTIDE SEQUENCE [LARGE SCALE GENOMIC DNA]</scope>
    <source>
        <strain evidence="13 14">PLY_AMNH</strain>
    </source>
</reference>
<sequence length="1947" mass="208096">MWKLQHTHPSCVWIPIEGGDCRGFSSNDKLSTCCITKASVQDNYRRDTLHIRPVAMTCGSQFVFLCMSAFGMLNGAQALSVSEAATIKADIEALIPGANNNGRKILQGGGGGGGGGRGGGNERERGDIIGVVVRLAFHDAGTFSTQAGNGGMDGCVLWDDADNGGLTDARDMLAPVYESHSSIISLADFWSLASITMIEAAGGPVIPFQWGRIDATSCATDAGRLPDAEQSHAHVVEVFTRLGFTTEEMVALMGAHTLGRCQTQNSGYNGPWVNSEDEFDNEYYRDLVGDRWDREERTTDLGVRHQWEDGNRLMLNTDMTLAFDIDGGDGDPNAGQPNACGGNNNNCAEQPSTRGFVDTFRTDQAAWFTSFTAAFVKMLGLGQGALQDLTLPAILTAEMTEAVKTSLRELLPGGNNNNGRKLMQGGGGGNNNERQRGDVIGGIVRLAFHDAGTFSTSSSNGGMDGCVLWDDADNGGLVAVREMLEPVFAQYSTAMSRADFWALSAITMIEEAGGPSIPFYYGRVDAGSCEVDAGRLPDAEQSHAHVVEVFSRMGFTLEEMVALMGAHTLGRCQTQNSGYNGPWVNSEDEFDNEYYRDLVGDRWDREERTTDLGVRHQWEDGNRLMLNTDMTLAFDIDGGDGDPNAGQPNACGGNNNNCAEQPSTRGFVDTFRTDQAAWFTSFTAAFVKMLALGQSRTLVLPEGVVAPVPASPPPPSPLPPPPSPSPSPSPPPGEFTTLTAQMTENVKVSLRELLPGGNNNNGRKLMQGGGGGNNNERQRGDVIGGIVRLVFHDAGTFSTSSSNGGMDGCVLWDDADNGGLVAVREMLEPVFAQYSTAMSRADFWALSAITMIEEAGGPSIPFYYGRVDAGSCEVDAGRLPDAEQSHAHVVEVFSRMGFTLEEMVALMGAHTLGRCQTQNSGYNGPWVNSEDEFDNEYYRDLVGDRWDREERTTDLGVRHQWEDGNRLMLNTDMTLAFDIDGGDGDPNAGQPNACGGNNNNCAEQPSTRGFVDTFRTDQAAWFTSFTAAFVKMLALGQSRTLVLPEGVVAPVPASPPPPSPLPPPPSPSPSPSPPPGEFTTLTAQMTENVKVSLRELLPGGNNNNGRKLMQGGGGGNNNERQRGDVIGGIVRLAFHDAGTFSTSSSNGGMDGCVLWDDADNGGLVAVREMLEPVFAQYSTAMSRADFWALSAITMIEEAGGPSIPFYYGRVDAGSCEVDAGRLPDAEQSHAHVVEVFSRMGFTLEEMVALMGAHTLGRCQTQNSGYNGPWVNSEDEFDNEYYRDLVGDRWDREERTTDLGVRHQWEDGNRLMLNTDMTLAFDIDGGDGDPNAGQPNACGGNNNNCAEQPSTRGFVDTFRTDQAAWFTSFTAAFVKMLALGQSRTLVLPEGDVAPVPASPPPPSPLPPPPSPSPPPSPFPTSSSPPPPASKPSSSCTPSSSSAYDCMLLVETLVPPGSYELHWRAGSDALHVSATAPTTGYVGLGWGTEMIGSDAVIGWADPLLISTYHLGGKSSSQVISPGASFAISDGSVAQTDGSTTISFERPYTVDFDGSAAHLEADRLPWPQIPALPVPLAHLMHEQPPRPAEHCFGMDSPGMVTGCAGGMRGAGVQEVIAAYGSADTSVWHHIWRAIFTFDATVASSSPSPPPPYVPPEVVVEFSSTFADIAVESLTDFTQAYISQVAEAAMVMEAQVRVLDIFSGSIVIRTEVDYATSSLEDSEKKAKDFVRLLEDEPEVVAPEGADVEVYNISMRVVGSPEHSADASDSTSGGTDNTMIIMGGAGVGAVVLVAGAVYLFYHQRAGSHNQAMHTNPRTWGNVDEEEQLQYRPPGSWMQRPESPVKPSMASSSGAGSSGGGHRGTHGSLMMPHTEAPGMAQLRSRVPDEVSPVQSFTEADAEVELAGSILKGISQEPDDKDFKAAISNQRAAQLQKKKGERVPTPPAKHNTWM</sequence>
<dbReference type="EC" id="1.11.1.11" evidence="3"/>
<keyword evidence="4" id="KW-0575">Peroxidase</keyword>
<dbReference type="Pfam" id="PF03351">
    <property type="entry name" value="DOMON"/>
    <property type="match status" value="1"/>
</dbReference>
<keyword evidence="8" id="KW-0408">Iron</keyword>
<evidence type="ECO:0000256" key="5">
    <source>
        <dbReference type="ARBA" id="ARBA00022617"/>
    </source>
</evidence>
<dbReference type="SUPFAM" id="SSF48113">
    <property type="entry name" value="Heme-dependent peroxidases"/>
    <property type="match status" value="4"/>
</dbReference>
<keyword evidence="14" id="KW-1185">Reference proteome</keyword>
<dbReference type="Gene3D" id="1.10.420.10">
    <property type="entry name" value="Peroxidase, domain 2"/>
    <property type="match status" value="5"/>
</dbReference>
<keyword evidence="7" id="KW-0560">Oxidoreductase</keyword>
<dbReference type="Proteomes" id="UP001190700">
    <property type="component" value="Unassembled WGS sequence"/>
</dbReference>
<dbReference type="GO" id="GO:0016688">
    <property type="term" value="F:L-ascorbate peroxidase activity"/>
    <property type="evidence" value="ECO:0007669"/>
    <property type="project" value="UniProtKB-EC"/>
</dbReference>
<dbReference type="Gene3D" id="1.10.520.10">
    <property type="match status" value="4"/>
</dbReference>
<feature type="region of interest" description="Disordered" evidence="9">
    <location>
        <begin position="1922"/>
        <end position="1947"/>
    </location>
</feature>
<keyword evidence="5" id="KW-0349">Heme</keyword>
<dbReference type="GO" id="GO:0020037">
    <property type="term" value="F:heme binding"/>
    <property type="evidence" value="ECO:0007669"/>
    <property type="project" value="InterPro"/>
</dbReference>
<evidence type="ECO:0000256" key="10">
    <source>
        <dbReference type="SAM" id="Phobius"/>
    </source>
</evidence>
<feature type="transmembrane region" description="Helical" evidence="10">
    <location>
        <begin position="1774"/>
        <end position="1796"/>
    </location>
</feature>
<feature type="domain" description="Plant heme peroxidase family profile" evidence="12">
    <location>
        <begin position="1166"/>
        <end position="1391"/>
    </location>
</feature>
<feature type="region of interest" description="Disordered" evidence="9">
    <location>
        <begin position="1827"/>
        <end position="1867"/>
    </location>
</feature>
<evidence type="ECO:0000313" key="14">
    <source>
        <dbReference type="Proteomes" id="UP001190700"/>
    </source>
</evidence>
<evidence type="ECO:0000256" key="6">
    <source>
        <dbReference type="ARBA" id="ARBA00022723"/>
    </source>
</evidence>
<dbReference type="CDD" id="cd09631">
    <property type="entry name" value="DOMON_DOH"/>
    <property type="match status" value="1"/>
</dbReference>
<dbReference type="InterPro" id="IPR044831">
    <property type="entry name" value="Ccp1-like"/>
</dbReference>
<organism evidence="13 14">
    <name type="scientific">Cymbomonas tetramitiformis</name>
    <dbReference type="NCBI Taxonomy" id="36881"/>
    <lineage>
        <taxon>Eukaryota</taxon>
        <taxon>Viridiplantae</taxon>
        <taxon>Chlorophyta</taxon>
        <taxon>Pyramimonadophyceae</taxon>
        <taxon>Pyramimonadales</taxon>
        <taxon>Pyramimonadaceae</taxon>
        <taxon>Cymbomonas</taxon>
    </lineage>
</organism>
<feature type="compositionally biased region" description="Low complexity" evidence="9">
    <location>
        <begin position="986"/>
        <end position="1000"/>
    </location>
</feature>
<feature type="region of interest" description="Disordered" evidence="9">
    <location>
        <begin position="1389"/>
        <end position="1434"/>
    </location>
</feature>
<keyword evidence="10" id="KW-0472">Membrane</keyword>
<dbReference type="Pfam" id="PF00141">
    <property type="entry name" value="peroxidase"/>
    <property type="match status" value="4"/>
</dbReference>
<dbReference type="InterPro" id="IPR002207">
    <property type="entry name" value="Peroxidase_I"/>
</dbReference>
<feature type="compositionally biased region" description="Pro residues" evidence="9">
    <location>
        <begin position="709"/>
        <end position="733"/>
    </location>
</feature>
<dbReference type="PANTHER" id="PTHR31356:SF36">
    <property type="entry name" value="L-ASCORBATE PEROXIDASE 3"/>
    <property type="match status" value="1"/>
</dbReference>
<feature type="compositionally biased region" description="Low complexity" evidence="9">
    <location>
        <begin position="1329"/>
        <end position="1343"/>
    </location>
</feature>
<dbReference type="EMBL" id="LGRX02026501">
    <property type="protein sequence ID" value="KAK3250766.1"/>
    <property type="molecule type" value="Genomic_DNA"/>
</dbReference>
<feature type="region of interest" description="Disordered" evidence="9">
    <location>
        <begin position="709"/>
        <end position="737"/>
    </location>
</feature>
<dbReference type="PROSITE" id="PS50836">
    <property type="entry name" value="DOMON"/>
    <property type="match status" value="1"/>
</dbReference>
<evidence type="ECO:0000256" key="7">
    <source>
        <dbReference type="ARBA" id="ARBA00023002"/>
    </source>
</evidence>
<dbReference type="InterPro" id="IPR045266">
    <property type="entry name" value="DOH_DOMON"/>
</dbReference>
<protein>
    <recommendedName>
        <fullName evidence="3">L-ascorbate peroxidase</fullName>
        <ecNumber evidence="3">1.11.1.11</ecNumber>
    </recommendedName>
</protein>
<evidence type="ECO:0000259" key="11">
    <source>
        <dbReference type="PROSITE" id="PS50836"/>
    </source>
</evidence>
<dbReference type="GO" id="GO:0034599">
    <property type="term" value="P:cellular response to oxidative stress"/>
    <property type="evidence" value="ECO:0007669"/>
    <property type="project" value="InterPro"/>
</dbReference>
<evidence type="ECO:0000256" key="9">
    <source>
        <dbReference type="SAM" id="MobiDB-lite"/>
    </source>
</evidence>
<evidence type="ECO:0000256" key="2">
    <source>
        <dbReference type="ARBA" id="ARBA00006873"/>
    </source>
</evidence>
<proteinExistence type="inferred from homology"/>
<dbReference type="GO" id="GO:0000302">
    <property type="term" value="P:response to reactive oxygen species"/>
    <property type="evidence" value="ECO:0007669"/>
    <property type="project" value="TreeGrafter"/>
</dbReference>
<dbReference type="InterPro" id="IPR010255">
    <property type="entry name" value="Haem_peroxidase_sf"/>
</dbReference>
<feature type="region of interest" description="Disordered" evidence="9">
    <location>
        <begin position="1323"/>
        <end position="1343"/>
    </location>
</feature>
<dbReference type="PROSITE" id="PS00435">
    <property type="entry name" value="PEROXIDASE_1"/>
    <property type="match status" value="4"/>
</dbReference>
<dbReference type="PRINTS" id="PR00458">
    <property type="entry name" value="PEROXIDASE"/>
</dbReference>
<feature type="compositionally biased region" description="Low complexity" evidence="9">
    <location>
        <begin position="643"/>
        <end position="657"/>
    </location>
</feature>
<feature type="region of interest" description="Disordered" evidence="9">
    <location>
        <begin position="410"/>
        <end position="434"/>
    </location>
</feature>
<evidence type="ECO:0000313" key="13">
    <source>
        <dbReference type="EMBL" id="KAK3250766.1"/>
    </source>
</evidence>
<dbReference type="InterPro" id="IPR005018">
    <property type="entry name" value="DOMON_domain"/>
</dbReference>
<feature type="compositionally biased region" description="Pro residues" evidence="9">
    <location>
        <begin position="1052"/>
        <end position="1076"/>
    </location>
</feature>
<comment type="similarity">
    <text evidence="2">Belongs to the peroxidase family. Ascorbate peroxidase subfamily.</text>
</comment>
<feature type="compositionally biased region" description="Pro residues" evidence="9">
    <location>
        <begin position="1395"/>
        <end position="1428"/>
    </location>
</feature>
<dbReference type="PANTHER" id="PTHR31356">
    <property type="entry name" value="THYLAKOID LUMENAL 29 KDA PROTEIN, CHLOROPLASTIC-RELATED"/>
    <property type="match status" value="1"/>
</dbReference>
<comment type="cofactor">
    <cofactor evidence="1">
        <name>heme b</name>
        <dbReference type="ChEBI" id="CHEBI:60344"/>
    </cofactor>
</comment>
<accession>A0AAE0C989</accession>
<evidence type="ECO:0000259" key="12">
    <source>
        <dbReference type="PROSITE" id="PS50873"/>
    </source>
</evidence>
<feature type="region of interest" description="Disordered" evidence="9">
    <location>
        <begin position="638"/>
        <end position="657"/>
    </location>
</feature>
<feature type="domain" description="DOMON" evidence="11">
    <location>
        <begin position="1455"/>
        <end position="1570"/>
    </location>
</feature>
<feature type="domain" description="Plant heme peroxidase family profile" evidence="12">
    <location>
        <begin position="823"/>
        <end position="1048"/>
    </location>
</feature>
<evidence type="ECO:0000256" key="1">
    <source>
        <dbReference type="ARBA" id="ARBA00001970"/>
    </source>
</evidence>
<dbReference type="GO" id="GO:0042744">
    <property type="term" value="P:hydrogen peroxide catabolic process"/>
    <property type="evidence" value="ECO:0007669"/>
    <property type="project" value="TreeGrafter"/>
</dbReference>
<feature type="domain" description="Plant heme peroxidase family profile" evidence="12">
    <location>
        <begin position="166"/>
        <end position="378"/>
    </location>
</feature>
<keyword evidence="6" id="KW-0479">Metal-binding</keyword>
<dbReference type="GO" id="GO:0046872">
    <property type="term" value="F:metal ion binding"/>
    <property type="evidence" value="ECO:0007669"/>
    <property type="project" value="UniProtKB-KW"/>
</dbReference>
<keyword evidence="10" id="KW-1133">Transmembrane helix</keyword>
<gene>
    <name evidence="13" type="ORF">CYMTET_39868</name>
</gene>
<name>A0AAE0C989_9CHLO</name>
<feature type="domain" description="Plant heme peroxidase family profile" evidence="12">
    <location>
        <begin position="480"/>
        <end position="705"/>
    </location>
</feature>
<dbReference type="PRINTS" id="PR00459">
    <property type="entry name" value="ASPEROXIDASE"/>
</dbReference>
<feature type="region of interest" description="Disordered" evidence="9">
    <location>
        <begin position="1052"/>
        <end position="1080"/>
    </location>
</feature>
<dbReference type="InterPro" id="IPR002016">
    <property type="entry name" value="Haem_peroxidase"/>
</dbReference>
<feature type="region of interest" description="Disordered" evidence="9">
    <location>
        <begin position="1097"/>
        <end position="1122"/>
    </location>
</feature>
<feature type="region of interest" description="Disordered" evidence="9">
    <location>
        <begin position="981"/>
        <end position="1000"/>
    </location>
</feature>
<feature type="region of interest" description="Disordered" evidence="9">
    <location>
        <begin position="754"/>
        <end position="779"/>
    </location>
</feature>
<dbReference type="InterPro" id="IPR019793">
    <property type="entry name" value="Peroxidases_heam-ligand_BS"/>
</dbReference>
<keyword evidence="10" id="KW-0812">Transmembrane</keyword>
<evidence type="ECO:0000256" key="3">
    <source>
        <dbReference type="ARBA" id="ARBA00012940"/>
    </source>
</evidence>
<evidence type="ECO:0000256" key="8">
    <source>
        <dbReference type="ARBA" id="ARBA00023004"/>
    </source>
</evidence>